<evidence type="ECO:0000256" key="4">
    <source>
        <dbReference type="ARBA" id="ARBA00022723"/>
    </source>
</evidence>
<dbReference type="InterPro" id="IPR013738">
    <property type="entry name" value="Beta_galactosidase_Trimer"/>
</dbReference>
<evidence type="ECO:0000259" key="9">
    <source>
        <dbReference type="Pfam" id="PF08532"/>
    </source>
</evidence>
<evidence type="ECO:0000256" key="3">
    <source>
        <dbReference type="ARBA" id="ARBA00012756"/>
    </source>
</evidence>
<evidence type="ECO:0000256" key="1">
    <source>
        <dbReference type="ARBA" id="ARBA00001412"/>
    </source>
</evidence>
<comment type="caution">
    <text evidence="10">The sequence shown here is derived from an EMBL/GenBank/DDBJ whole genome shotgun (WGS) entry which is preliminary data.</text>
</comment>
<dbReference type="InterPro" id="IPR017853">
    <property type="entry name" value="GH"/>
</dbReference>
<comment type="similarity">
    <text evidence="2">Belongs to the glycosyl hydrolase 42 family.</text>
</comment>
<dbReference type="Gene3D" id="3.20.20.80">
    <property type="entry name" value="Glycosidases"/>
    <property type="match status" value="1"/>
</dbReference>
<dbReference type="Gene3D" id="3.40.50.880">
    <property type="match status" value="1"/>
</dbReference>
<evidence type="ECO:0000256" key="5">
    <source>
        <dbReference type="ARBA" id="ARBA00022801"/>
    </source>
</evidence>
<dbReference type="AlphaFoldDB" id="A0A4R6IR32"/>
<comment type="catalytic activity">
    <reaction evidence="1">
        <text>Hydrolysis of terminal non-reducing beta-D-galactose residues in beta-D-galactosides.</text>
        <dbReference type="EC" id="3.2.1.23"/>
    </reaction>
</comment>
<dbReference type="Proteomes" id="UP000295499">
    <property type="component" value="Unassembled WGS sequence"/>
</dbReference>
<dbReference type="PANTHER" id="PTHR36447:SF2">
    <property type="entry name" value="BETA-GALACTOSIDASE YESZ"/>
    <property type="match status" value="1"/>
</dbReference>
<dbReference type="PANTHER" id="PTHR36447">
    <property type="entry name" value="BETA-GALACTOSIDASE GANA"/>
    <property type="match status" value="1"/>
</dbReference>
<keyword evidence="7" id="KW-0326">Glycosidase</keyword>
<sequence>MNQRQKERLPQIGAEVFIEPGQTAGEIDNWFKQLRDAGMTVTRIRLFESYMHHQDGSWDFSLFDMAFEAAEKYGIKVYGNLFPATVFTDVGGFKFAKSEANLAEIANYIQHLVTHFKDFPALYGWVPINEPGSGVLPENELINAAFDAWKLNEVEMEYNSNGFTRLDFAEERFLLEYNTWFLKWLTDEIHRYDPGSIIHVNNHAIFQHAAEYDFPAWRGFLTSLGGSAHASWHFGYFDRQQYAIAMSANSEILRSGAGDIPWLMTELQGGNNTYSAFDPMCPTEQEIAQWLWITIGAGSKGSIFWCLNPRRSGFEAGEWAMLDFQNEPTKRMRVATDVINTIRLHAEVFADVQVCASKINIIYTRESMWVERALQIPGKVYEGRTVGGAMKSALSYFEALAEIGVHAGFKEIREFDFSRADYSGEALILSHQISIPSTHWQAFHDFVFRGGKLIVDGLTAYYDERAFTLMGSAFPFEALFGATVGEFKFIDHLFKFPMQDPELDLSATLWKASLKLLTGKVVAADGTEIVAVRNQFGKGEVLYMPALVGLAARIEGDYSTLVQLLKCELEQIISDSLFVFKEHQPKVLIKVLQSGSEWITILINKNREQQFLDLLAPNLKADCLYADGGGLVQDDGRITINPEETMVMKWSASG</sequence>
<feature type="domain" description="Glycoside hydrolase family 42 N-terminal" evidence="8">
    <location>
        <begin position="164"/>
        <end position="342"/>
    </location>
</feature>
<dbReference type="Pfam" id="PF08532">
    <property type="entry name" value="Glyco_hydro_42M"/>
    <property type="match status" value="1"/>
</dbReference>
<dbReference type="InterPro" id="IPR013529">
    <property type="entry name" value="Glyco_hydro_42_N"/>
</dbReference>
<organism evidence="10 11">
    <name type="scientific">Pedobacter duraquae</name>
    <dbReference type="NCBI Taxonomy" id="425511"/>
    <lineage>
        <taxon>Bacteria</taxon>
        <taxon>Pseudomonadati</taxon>
        <taxon>Bacteroidota</taxon>
        <taxon>Sphingobacteriia</taxon>
        <taxon>Sphingobacteriales</taxon>
        <taxon>Sphingobacteriaceae</taxon>
        <taxon>Pedobacter</taxon>
    </lineage>
</organism>
<proteinExistence type="inferred from homology"/>
<keyword evidence="6" id="KW-0862">Zinc</keyword>
<evidence type="ECO:0000256" key="6">
    <source>
        <dbReference type="ARBA" id="ARBA00022833"/>
    </source>
</evidence>
<protein>
    <recommendedName>
        <fullName evidence="3">beta-galactosidase</fullName>
        <ecNumber evidence="3">3.2.1.23</ecNumber>
    </recommendedName>
</protein>
<dbReference type="EMBL" id="SNWM01000001">
    <property type="protein sequence ID" value="TDO24793.1"/>
    <property type="molecule type" value="Genomic_DNA"/>
</dbReference>
<dbReference type="InterPro" id="IPR029062">
    <property type="entry name" value="Class_I_gatase-like"/>
</dbReference>
<keyword evidence="11" id="KW-1185">Reference proteome</keyword>
<feature type="domain" description="Beta-galactosidase trimerisation" evidence="9">
    <location>
        <begin position="360"/>
        <end position="545"/>
    </location>
</feature>
<dbReference type="GO" id="GO:0004565">
    <property type="term" value="F:beta-galactosidase activity"/>
    <property type="evidence" value="ECO:0007669"/>
    <property type="project" value="UniProtKB-EC"/>
</dbReference>
<name>A0A4R6IR32_9SPHI</name>
<gene>
    <name evidence="10" type="ORF">CLV32_1086</name>
</gene>
<evidence type="ECO:0000313" key="10">
    <source>
        <dbReference type="EMBL" id="TDO24793.1"/>
    </source>
</evidence>
<evidence type="ECO:0000259" key="8">
    <source>
        <dbReference type="Pfam" id="PF02449"/>
    </source>
</evidence>
<dbReference type="GO" id="GO:0046872">
    <property type="term" value="F:metal ion binding"/>
    <property type="evidence" value="ECO:0007669"/>
    <property type="project" value="UniProtKB-KW"/>
</dbReference>
<dbReference type="RefSeq" id="WP_133553090.1">
    <property type="nucleotide sequence ID" value="NZ_SNWM01000001.1"/>
</dbReference>
<keyword evidence="4" id="KW-0479">Metal-binding</keyword>
<evidence type="ECO:0000256" key="2">
    <source>
        <dbReference type="ARBA" id="ARBA00005940"/>
    </source>
</evidence>
<accession>A0A4R6IR32</accession>
<dbReference type="GO" id="GO:0009341">
    <property type="term" value="C:beta-galactosidase complex"/>
    <property type="evidence" value="ECO:0007669"/>
    <property type="project" value="InterPro"/>
</dbReference>
<dbReference type="InterPro" id="IPR003476">
    <property type="entry name" value="Glyco_hydro_42"/>
</dbReference>
<dbReference type="Pfam" id="PF02449">
    <property type="entry name" value="Glyco_hydro_42"/>
    <property type="match status" value="1"/>
</dbReference>
<dbReference type="GO" id="GO:0005975">
    <property type="term" value="P:carbohydrate metabolic process"/>
    <property type="evidence" value="ECO:0007669"/>
    <property type="project" value="InterPro"/>
</dbReference>
<dbReference type="SUPFAM" id="SSF51445">
    <property type="entry name" value="(Trans)glycosidases"/>
    <property type="match status" value="1"/>
</dbReference>
<keyword evidence="5" id="KW-0378">Hydrolase</keyword>
<dbReference type="EC" id="3.2.1.23" evidence="3"/>
<evidence type="ECO:0000313" key="11">
    <source>
        <dbReference type="Proteomes" id="UP000295499"/>
    </source>
</evidence>
<dbReference type="OrthoDB" id="9800974at2"/>
<evidence type="ECO:0000256" key="7">
    <source>
        <dbReference type="ARBA" id="ARBA00023295"/>
    </source>
</evidence>
<reference evidence="10 11" key="1">
    <citation type="submission" date="2019-03" db="EMBL/GenBank/DDBJ databases">
        <title>Genomic Encyclopedia of Archaeal and Bacterial Type Strains, Phase II (KMG-II): from individual species to whole genera.</title>
        <authorList>
            <person name="Goeker M."/>
        </authorList>
    </citation>
    <scope>NUCLEOTIDE SEQUENCE [LARGE SCALE GENOMIC DNA]</scope>
    <source>
        <strain evidence="10 11">DSM 19034</strain>
    </source>
</reference>